<dbReference type="InterPro" id="IPR022640">
    <property type="entry name" value="CYYR1"/>
</dbReference>
<reference evidence="10" key="1">
    <citation type="submission" date="2021-05" db="EMBL/GenBank/DDBJ databases">
        <authorList>
            <person name="Tigano A."/>
        </authorList>
    </citation>
    <scope>NUCLEOTIDE SEQUENCE</scope>
</reference>
<proteinExistence type="inferred from homology"/>
<evidence type="ECO:0000256" key="7">
    <source>
        <dbReference type="ARBA" id="ARBA00023136"/>
    </source>
</evidence>
<dbReference type="PANTHER" id="PTHR38490">
    <property type="entry name" value="CYSTEINE AND TYROSINE-RICH PROTEIN 1"/>
    <property type="match status" value="1"/>
</dbReference>
<comment type="similarity">
    <text evidence="2">Belongs to the CYYR1 family.</text>
</comment>
<evidence type="ECO:0000256" key="5">
    <source>
        <dbReference type="ARBA" id="ARBA00022729"/>
    </source>
</evidence>
<gene>
    <name evidence="10" type="ORF">MMEN_LOCUS13383</name>
</gene>
<dbReference type="EMBL" id="CAJRST010015557">
    <property type="protein sequence ID" value="CAG5932712.1"/>
    <property type="molecule type" value="Genomic_DNA"/>
</dbReference>
<name>A0A8S4BCX9_9TELE</name>
<dbReference type="GO" id="GO:0016020">
    <property type="term" value="C:membrane"/>
    <property type="evidence" value="ECO:0007669"/>
    <property type="project" value="UniProtKB-SubCell"/>
</dbReference>
<keyword evidence="6 9" id="KW-1133">Transmembrane helix</keyword>
<evidence type="ECO:0000256" key="1">
    <source>
        <dbReference type="ARBA" id="ARBA00004479"/>
    </source>
</evidence>
<accession>A0A8S4BCX9</accession>
<keyword evidence="7 9" id="KW-0472">Membrane</keyword>
<comment type="subcellular location">
    <subcellularLocation>
        <location evidence="1">Membrane</location>
        <topology evidence="1">Single-pass type I membrane protein</topology>
    </subcellularLocation>
</comment>
<comment type="caution">
    <text evidence="10">The sequence shown here is derived from an EMBL/GenBank/DDBJ whole genome shotgun (WGS) entry which is preliminary data.</text>
</comment>
<evidence type="ECO:0000256" key="2">
    <source>
        <dbReference type="ARBA" id="ARBA00009401"/>
    </source>
</evidence>
<feature type="region of interest" description="Disordered" evidence="8">
    <location>
        <begin position="219"/>
        <end position="246"/>
    </location>
</feature>
<protein>
    <recommendedName>
        <fullName evidence="3">Cysteine and tyrosine-rich protein 1</fullName>
    </recommendedName>
</protein>
<dbReference type="Pfam" id="PF10873">
    <property type="entry name" value="CYYR1"/>
    <property type="match status" value="1"/>
</dbReference>
<dbReference type="OrthoDB" id="8920103at2759"/>
<evidence type="ECO:0000256" key="4">
    <source>
        <dbReference type="ARBA" id="ARBA00022692"/>
    </source>
</evidence>
<evidence type="ECO:0000256" key="8">
    <source>
        <dbReference type="SAM" id="MobiDB-lite"/>
    </source>
</evidence>
<dbReference type="Proteomes" id="UP000677803">
    <property type="component" value="Unassembled WGS sequence"/>
</dbReference>
<evidence type="ECO:0000313" key="11">
    <source>
        <dbReference type="Proteomes" id="UP000677803"/>
    </source>
</evidence>
<evidence type="ECO:0000256" key="3">
    <source>
        <dbReference type="ARBA" id="ARBA00016494"/>
    </source>
</evidence>
<keyword evidence="4 9" id="KW-0812">Transmembrane</keyword>
<sequence>MLTGAGLENPSDGLDEQTLEPPAACSHLWALRGLDMKLGSRSGGVRGAHTWICSSNRAKFEPTKSAAGAQEPSMKGWGSELTVGESMENSWRRRTGTPVVRWKWLRDSLLLCLFTGGGEAQCEGCTEYCCDGSPPFCCSYYAYVGDVLSGTAISGIVFGVVFLMGAVAALFLCMCMCVKNGRGSRVGVFSTSYINTVSQGYPGPPPPYTYDYEMYPPSLHPPPYTPAQPSPASYSPPPPYPGCTRK</sequence>
<organism evidence="10 11">
    <name type="scientific">Menidia menidia</name>
    <name type="common">Atlantic silverside</name>
    <dbReference type="NCBI Taxonomy" id="238744"/>
    <lineage>
        <taxon>Eukaryota</taxon>
        <taxon>Metazoa</taxon>
        <taxon>Chordata</taxon>
        <taxon>Craniata</taxon>
        <taxon>Vertebrata</taxon>
        <taxon>Euteleostomi</taxon>
        <taxon>Actinopterygii</taxon>
        <taxon>Neopterygii</taxon>
        <taxon>Teleostei</taxon>
        <taxon>Neoteleostei</taxon>
        <taxon>Acanthomorphata</taxon>
        <taxon>Ovalentaria</taxon>
        <taxon>Atherinomorphae</taxon>
        <taxon>Atheriniformes</taxon>
        <taxon>Atherinopsidae</taxon>
        <taxon>Menidiinae</taxon>
        <taxon>Menidia</taxon>
    </lineage>
</organism>
<evidence type="ECO:0000256" key="6">
    <source>
        <dbReference type="ARBA" id="ARBA00022989"/>
    </source>
</evidence>
<feature type="transmembrane region" description="Helical" evidence="9">
    <location>
        <begin position="156"/>
        <end position="178"/>
    </location>
</feature>
<dbReference type="AlphaFoldDB" id="A0A8S4BCX9"/>
<keyword evidence="5" id="KW-0732">Signal</keyword>
<dbReference type="PANTHER" id="PTHR38490:SF1">
    <property type="entry name" value="CYSTEINE AND TYROSINE-RICH PROTEIN 1"/>
    <property type="match status" value="1"/>
</dbReference>
<evidence type="ECO:0000313" key="10">
    <source>
        <dbReference type="EMBL" id="CAG5932712.1"/>
    </source>
</evidence>
<keyword evidence="11" id="KW-1185">Reference proteome</keyword>
<evidence type="ECO:0000256" key="9">
    <source>
        <dbReference type="SAM" id="Phobius"/>
    </source>
</evidence>